<feature type="signal peptide" evidence="1">
    <location>
        <begin position="1"/>
        <end position="19"/>
    </location>
</feature>
<feature type="chain" id="PRO_5046117390" evidence="1">
    <location>
        <begin position="20"/>
        <end position="162"/>
    </location>
</feature>
<evidence type="ECO:0000313" key="3">
    <source>
        <dbReference type="Proteomes" id="UP001257659"/>
    </source>
</evidence>
<keyword evidence="1" id="KW-0732">Signal</keyword>
<reference evidence="2 3" key="1">
    <citation type="submission" date="2023-07" db="EMBL/GenBank/DDBJ databases">
        <title>Genomic Encyclopedia of Type Strains, Phase IV (KMG-IV): sequencing the most valuable type-strain genomes for metagenomic binning, comparative biology and taxonomic classification.</title>
        <authorList>
            <person name="Goeker M."/>
        </authorList>
    </citation>
    <scope>NUCLEOTIDE SEQUENCE [LARGE SCALE GENOMIC DNA]</scope>
    <source>
        <strain evidence="2 3">DSM 102814</strain>
    </source>
</reference>
<gene>
    <name evidence="2" type="ORF">GGR31_002834</name>
</gene>
<dbReference type="Proteomes" id="UP001257659">
    <property type="component" value="Unassembled WGS sequence"/>
</dbReference>
<proteinExistence type="predicted"/>
<dbReference type="EMBL" id="JAVDQA010000011">
    <property type="protein sequence ID" value="MDR6302155.1"/>
    <property type="molecule type" value="Genomic_DNA"/>
</dbReference>
<evidence type="ECO:0000313" key="2">
    <source>
        <dbReference type="EMBL" id="MDR6302155.1"/>
    </source>
</evidence>
<protein>
    <submittedName>
        <fullName evidence="2">Uncharacterized protein</fullName>
    </submittedName>
</protein>
<comment type="caution">
    <text evidence="2">The sequence shown here is derived from an EMBL/GenBank/DDBJ whole genome shotgun (WGS) entry which is preliminary data.</text>
</comment>
<name>A0ABU1KA77_9FLAO</name>
<keyword evidence="3" id="KW-1185">Reference proteome</keyword>
<sequence length="162" mass="18742">MKRISILLFSFFIFSYGMAQNEDTVKETVTKKTTVKSSKGEDVSVEQKTRVRKEELNVENNNKTNQNVTRKAQISESTTFMVDENEYAIQPDKNGYVMSKMVNGKKQLHGKIRKMPDRDFYILTSKQNGDSFGYFDEDGNFIVETYDSKTDAVVLKKYKVEK</sequence>
<organism evidence="2 3">
    <name type="scientific">Mesonia maritima</name>
    <dbReference type="NCBI Taxonomy" id="1793873"/>
    <lineage>
        <taxon>Bacteria</taxon>
        <taxon>Pseudomonadati</taxon>
        <taxon>Bacteroidota</taxon>
        <taxon>Flavobacteriia</taxon>
        <taxon>Flavobacteriales</taxon>
        <taxon>Flavobacteriaceae</taxon>
        <taxon>Mesonia</taxon>
    </lineage>
</organism>
<dbReference type="RefSeq" id="WP_309730476.1">
    <property type="nucleotide sequence ID" value="NZ_JAVDQA010000011.1"/>
</dbReference>
<accession>A0ABU1KA77</accession>
<evidence type="ECO:0000256" key="1">
    <source>
        <dbReference type="SAM" id="SignalP"/>
    </source>
</evidence>